<gene>
    <name evidence="2" type="ORF">DY000_02009740</name>
</gene>
<dbReference type="EMBL" id="QGKV02000832">
    <property type="protein sequence ID" value="KAF3548132.1"/>
    <property type="molecule type" value="Genomic_DNA"/>
</dbReference>
<evidence type="ECO:0000256" key="1">
    <source>
        <dbReference type="SAM" id="Phobius"/>
    </source>
</evidence>
<accession>A0ABQ7CAH7</accession>
<evidence type="ECO:0000313" key="2">
    <source>
        <dbReference type="EMBL" id="KAF3548132.1"/>
    </source>
</evidence>
<feature type="transmembrane region" description="Helical" evidence="1">
    <location>
        <begin position="69"/>
        <end position="95"/>
    </location>
</feature>
<name>A0ABQ7CAH7_BRACR</name>
<keyword evidence="3" id="KW-1185">Reference proteome</keyword>
<proteinExistence type="predicted"/>
<organism evidence="2 3">
    <name type="scientific">Brassica cretica</name>
    <name type="common">Mustard</name>
    <dbReference type="NCBI Taxonomy" id="69181"/>
    <lineage>
        <taxon>Eukaryota</taxon>
        <taxon>Viridiplantae</taxon>
        <taxon>Streptophyta</taxon>
        <taxon>Embryophyta</taxon>
        <taxon>Tracheophyta</taxon>
        <taxon>Spermatophyta</taxon>
        <taxon>Magnoliopsida</taxon>
        <taxon>eudicotyledons</taxon>
        <taxon>Gunneridae</taxon>
        <taxon>Pentapetalae</taxon>
        <taxon>rosids</taxon>
        <taxon>malvids</taxon>
        <taxon>Brassicales</taxon>
        <taxon>Brassicaceae</taxon>
        <taxon>Brassiceae</taxon>
        <taxon>Brassica</taxon>
    </lineage>
</organism>
<reference evidence="2 3" key="1">
    <citation type="journal article" date="2020" name="BMC Genomics">
        <title>Intraspecific diversification of the crop wild relative Brassica cretica Lam. using demographic model selection.</title>
        <authorList>
            <person name="Kioukis A."/>
            <person name="Michalopoulou V.A."/>
            <person name="Briers L."/>
            <person name="Pirintsos S."/>
            <person name="Studholme D.J."/>
            <person name="Pavlidis P."/>
            <person name="Sarris P.F."/>
        </authorList>
    </citation>
    <scope>NUCLEOTIDE SEQUENCE [LARGE SCALE GENOMIC DNA]</scope>
    <source>
        <strain evidence="3">cv. PFS-1207/04</strain>
    </source>
</reference>
<keyword evidence="1" id="KW-0472">Membrane</keyword>
<keyword evidence="1" id="KW-1133">Transmembrane helix</keyword>
<protein>
    <submittedName>
        <fullName evidence="2">Uncharacterized protein</fullName>
    </submittedName>
</protein>
<dbReference type="Proteomes" id="UP000266723">
    <property type="component" value="Unassembled WGS sequence"/>
</dbReference>
<evidence type="ECO:0000313" key="3">
    <source>
        <dbReference type="Proteomes" id="UP000266723"/>
    </source>
</evidence>
<comment type="caution">
    <text evidence="2">The sequence shown here is derived from an EMBL/GenBank/DDBJ whole genome shotgun (WGS) entry which is preliminary data.</text>
</comment>
<keyword evidence="1" id="KW-0812">Transmembrane</keyword>
<sequence length="145" mass="16011">MISSWLAAHFEDAAALELGFSLVVEASRWICEVSAYPLAGSVWRSRSDQFCSSCPSVFLLFLMCYLDPVIYLSSFVVLVVVSPLLVFSGFLDLFLKFLLHIGLDLGNSGGGGHSRYCFSSVDFLAKGFYFGMSSLGVRIRINPVW</sequence>